<gene>
    <name evidence="1" type="ORF">T03_17096</name>
</gene>
<name>A0A0V1C8Z0_TRIBR</name>
<sequence>MASADAKKKCRQYSQESLKFGFIASLSNETMPMFLLYQKVFSNDAMKPSKMKDHLEKGFTLIRKTKILFFEVLKEKIRNQSNLKKRLVLLIVKED</sequence>
<organism evidence="1 2">
    <name type="scientific">Trichinella britovi</name>
    <name type="common">Parasitic roundworm</name>
    <dbReference type="NCBI Taxonomy" id="45882"/>
    <lineage>
        <taxon>Eukaryota</taxon>
        <taxon>Metazoa</taxon>
        <taxon>Ecdysozoa</taxon>
        <taxon>Nematoda</taxon>
        <taxon>Enoplea</taxon>
        <taxon>Dorylaimia</taxon>
        <taxon>Trichinellida</taxon>
        <taxon>Trichinellidae</taxon>
        <taxon>Trichinella</taxon>
    </lineage>
</organism>
<dbReference type="AlphaFoldDB" id="A0A0V1C8Z0"/>
<dbReference type="Proteomes" id="UP000054653">
    <property type="component" value="Unassembled WGS sequence"/>
</dbReference>
<reference evidence="1 2" key="1">
    <citation type="submission" date="2015-01" db="EMBL/GenBank/DDBJ databases">
        <title>Evolution of Trichinella species and genotypes.</title>
        <authorList>
            <person name="Korhonen P.K."/>
            <person name="Edoardo P."/>
            <person name="Giuseppe L.R."/>
            <person name="Gasser R.B."/>
        </authorList>
    </citation>
    <scope>NUCLEOTIDE SEQUENCE [LARGE SCALE GENOMIC DNA]</scope>
    <source>
        <strain evidence="1">ISS120</strain>
    </source>
</reference>
<keyword evidence="2" id="KW-1185">Reference proteome</keyword>
<proteinExistence type="predicted"/>
<comment type="caution">
    <text evidence="1">The sequence shown here is derived from an EMBL/GenBank/DDBJ whole genome shotgun (WGS) entry which is preliminary data.</text>
</comment>
<evidence type="ECO:0000313" key="2">
    <source>
        <dbReference type="Proteomes" id="UP000054653"/>
    </source>
</evidence>
<dbReference type="EMBL" id="JYDI01000330">
    <property type="protein sequence ID" value="KRY45773.1"/>
    <property type="molecule type" value="Genomic_DNA"/>
</dbReference>
<accession>A0A0V1C8Z0</accession>
<evidence type="ECO:0008006" key="3">
    <source>
        <dbReference type="Google" id="ProtNLM"/>
    </source>
</evidence>
<protein>
    <recommendedName>
        <fullName evidence="3">SCAN domain-containing protein 3</fullName>
    </recommendedName>
</protein>
<evidence type="ECO:0000313" key="1">
    <source>
        <dbReference type="EMBL" id="KRY45773.1"/>
    </source>
</evidence>